<evidence type="ECO:0000313" key="2">
    <source>
        <dbReference type="Proteomes" id="UP000069526"/>
    </source>
</evidence>
<gene>
    <name evidence="1" type="ORF">ERS132539_01873</name>
</gene>
<name>A0A0Z8PY04_STRSU</name>
<dbReference type="InterPro" id="IPR021146">
    <property type="entry name" value="Phage_gp6-like_head-tail"/>
</dbReference>
<dbReference type="Pfam" id="PF05135">
    <property type="entry name" value="Phage_connect_1"/>
    <property type="match status" value="1"/>
</dbReference>
<accession>A0A0Z8PY04</accession>
<evidence type="ECO:0000313" key="1">
    <source>
        <dbReference type="EMBL" id="CYW53955.1"/>
    </source>
</evidence>
<dbReference type="Gene3D" id="1.10.246.150">
    <property type="match status" value="1"/>
</dbReference>
<organism evidence="1 2">
    <name type="scientific">Streptococcus suis</name>
    <dbReference type="NCBI Taxonomy" id="1307"/>
    <lineage>
        <taxon>Bacteria</taxon>
        <taxon>Bacillati</taxon>
        <taxon>Bacillota</taxon>
        <taxon>Bacilli</taxon>
        <taxon>Lactobacillales</taxon>
        <taxon>Streptococcaceae</taxon>
        <taxon>Streptococcus</taxon>
    </lineage>
</organism>
<protein>
    <submittedName>
        <fullName evidence="1">Phage QLRG family DNA packaging</fullName>
    </submittedName>
</protein>
<dbReference type="InterPro" id="IPR053746">
    <property type="entry name" value="Viral_HT_Connector_Assembly"/>
</dbReference>
<dbReference type="RefSeq" id="WP_044767081.1">
    <property type="nucleotide sequence ID" value="NZ_CEIH01000062.1"/>
</dbReference>
<proteinExistence type="predicted"/>
<dbReference type="EMBL" id="FIJK01000054">
    <property type="protein sequence ID" value="CYW53955.1"/>
    <property type="molecule type" value="Genomic_DNA"/>
</dbReference>
<reference evidence="1 2" key="1">
    <citation type="submission" date="2016-02" db="EMBL/GenBank/DDBJ databases">
        <authorList>
            <consortium name="Pathogen Informatics"/>
        </authorList>
    </citation>
    <scope>NUCLEOTIDE SEQUENCE [LARGE SCALE GENOMIC DNA]</scope>
    <source>
        <strain evidence="1 2">SS1013</strain>
    </source>
</reference>
<dbReference type="AlphaFoldDB" id="A0A0Z8PY04"/>
<dbReference type="Proteomes" id="UP000069526">
    <property type="component" value="Unassembled WGS sequence"/>
</dbReference>
<sequence length="115" mass="13222">MDTTQLKKIKRRLGILADDDKEDKLLEDLVEDAETYFKLLTSSAVVDSKYHFMIEAVVYKLYGRKGSEGVTSETVDGYSVTYQEWDNLFKPYMAILNKDFGLDGSVREKGKVMFM</sequence>